<comment type="caution">
    <text evidence="1">The sequence shown here is derived from an EMBL/GenBank/DDBJ whole genome shotgun (WGS) entry which is preliminary data.</text>
</comment>
<gene>
    <name evidence="1" type="ORF">NUW54_g11088</name>
</gene>
<dbReference type="EMBL" id="JANSHE010004208">
    <property type="protein sequence ID" value="KAJ2979822.1"/>
    <property type="molecule type" value="Genomic_DNA"/>
</dbReference>
<protein>
    <submittedName>
        <fullName evidence="1">Uncharacterized protein</fullName>
    </submittedName>
</protein>
<reference evidence="1" key="1">
    <citation type="submission" date="2022-08" db="EMBL/GenBank/DDBJ databases">
        <title>Genome Sequence of Pycnoporus sanguineus.</title>
        <authorList>
            <person name="Buettner E."/>
        </authorList>
    </citation>
    <scope>NUCLEOTIDE SEQUENCE</scope>
    <source>
        <strain evidence="1">CG-C14</strain>
    </source>
</reference>
<name>A0ACC1NKH5_9APHY</name>
<keyword evidence="2" id="KW-1185">Reference proteome</keyword>
<dbReference type="Proteomes" id="UP001144978">
    <property type="component" value="Unassembled WGS sequence"/>
</dbReference>
<evidence type="ECO:0000313" key="1">
    <source>
        <dbReference type="EMBL" id="KAJ2979822.1"/>
    </source>
</evidence>
<organism evidence="1 2">
    <name type="scientific">Trametes sanguinea</name>
    <dbReference type="NCBI Taxonomy" id="158606"/>
    <lineage>
        <taxon>Eukaryota</taxon>
        <taxon>Fungi</taxon>
        <taxon>Dikarya</taxon>
        <taxon>Basidiomycota</taxon>
        <taxon>Agaricomycotina</taxon>
        <taxon>Agaricomycetes</taxon>
        <taxon>Polyporales</taxon>
        <taxon>Polyporaceae</taxon>
        <taxon>Trametes</taxon>
    </lineage>
</organism>
<proteinExistence type="predicted"/>
<evidence type="ECO:0000313" key="2">
    <source>
        <dbReference type="Proteomes" id="UP001144978"/>
    </source>
</evidence>
<accession>A0ACC1NKH5</accession>
<sequence length="437" mass="48241">MSTHTRSALLHSILQHLETVNVSLTELLCFILVDRQGNNHSRLIYADLVRNTKTILSTLYFHTGTAASTREWAHNAMCAHYASAVSDLAEVDETWQFTASKARPGQIREFRIEDMASEMERRAPILWSLLGCLLSGTPVGSGCMDIDDGGGPSSNSDSDGQSDSETDSGVDSDEEYWNEFDEECSGRTSKSRQKSRGVPQGVINRIKTVVILSILMQNCNQKTNALQSIVGIFLHACNTPEKVIKVLARMGISISLASIHRAIHSLSRESDDEIETLGQSLLGAFGYDNFELQLPTGIPTVDKPAEGLLHLTSGVLIRLEHGVTLDDLRCSKLLWERSSLNLRAPDPRVFDPYKTMEFLYTLHPEIANGGAGALSRRGRFRAWFLRKTLFEHGPTSLKALRGSLREPDATKHVQPGGVERCGGRRSGLLGIRDARAR</sequence>